<evidence type="ECO:0000256" key="7">
    <source>
        <dbReference type="PIRSR" id="PIRSR618044-1"/>
    </source>
</evidence>
<gene>
    <name evidence="14" type="ORF">EV383_5211</name>
</gene>
<keyword evidence="11" id="KW-0472">Membrane</keyword>
<proteinExistence type="inferred from homology"/>
<feature type="domain" description="Peptidase S11 D-alanyl-D-alanine carboxypeptidase A N-terminal" evidence="13">
    <location>
        <begin position="90"/>
        <end position="308"/>
    </location>
</feature>
<keyword evidence="14" id="KW-0121">Carboxypeptidase</keyword>
<dbReference type="EMBL" id="SHKL01000001">
    <property type="protein sequence ID" value="RZT88272.1"/>
    <property type="molecule type" value="Genomic_DNA"/>
</dbReference>
<dbReference type="InterPro" id="IPR012338">
    <property type="entry name" value="Beta-lactam/transpept-like"/>
</dbReference>
<evidence type="ECO:0000256" key="1">
    <source>
        <dbReference type="ARBA" id="ARBA00007164"/>
    </source>
</evidence>
<dbReference type="AlphaFoldDB" id="A0A4Q7V198"/>
<evidence type="ECO:0000259" key="13">
    <source>
        <dbReference type="Pfam" id="PF00768"/>
    </source>
</evidence>
<keyword evidence="14" id="KW-0645">Protease</keyword>
<dbReference type="GO" id="GO:0008360">
    <property type="term" value="P:regulation of cell shape"/>
    <property type="evidence" value="ECO:0007669"/>
    <property type="project" value="UniProtKB-KW"/>
</dbReference>
<evidence type="ECO:0000256" key="4">
    <source>
        <dbReference type="ARBA" id="ARBA00022960"/>
    </source>
</evidence>
<evidence type="ECO:0000256" key="3">
    <source>
        <dbReference type="ARBA" id="ARBA00022801"/>
    </source>
</evidence>
<dbReference type="SUPFAM" id="SSF56601">
    <property type="entry name" value="beta-lactamase/transpeptidase-like"/>
    <property type="match status" value="1"/>
</dbReference>
<keyword evidence="4" id="KW-0133">Cell shape</keyword>
<feature type="transmembrane region" description="Helical" evidence="11">
    <location>
        <begin position="385"/>
        <end position="407"/>
    </location>
</feature>
<evidence type="ECO:0000256" key="2">
    <source>
        <dbReference type="ARBA" id="ARBA00022729"/>
    </source>
</evidence>
<keyword evidence="6" id="KW-0961">Cell wall biogenesis/degradation</keyword>
<feature type="signal peptide" evidence="12">
    <location>
        <begin position="1"/>
        <end position="33"/>
    </location>
</feature>
<dbReference type="PRINTS" id="PR00725">
    <property type="entry name" value="DADACBPTASE1"/>
</dbReference>
<accession>A0A4Q7V198</accession>
<evidence type="ECO:0000313" key="15">
    <source>
        <dbReference type="Proteomes" id="UP000291591"/>
    </source>
</evidence>
<reference evidence="14 15" key="1">
    <citation type="submission" date="2019-02" db="EMBL/GenBank/DDBJ databases">
        <title>Sequencing the genomes of 1000 actinobacteria strains.</title>
        <authorList>
            <person name="Klenk H.-P."/>
        </authorList>
    </citation>
    <scope>NUCLEOTIDE SEQUENCE [LARGE SCALE GENOMIC DNA]</scope>
    <source>
        <strain evidence="14 15">DSM 45779</strain>
    </source>
</reference>
<name>A0A4Q7V198_PSEST</name>
<keyword evidence="11" id="KW-1133">Transmembrane helix</keyword>
<comment type="similarity">
    <text evidence="1 9">Belongs to the peptidase S11 family.</text>
</comment>
<sequence>MPGAAPPVRRAALLTVSVLVGLAVLATGPVASAAPAARTGCLGQDLPPGPPAREETVAVAPLPVPDEPVGGRGTGTCADAHAVGVAPPPPVGIASYVVADLDSGAVLAVRAPHARQRPASTLKLFLVLVATARLDPDRVVTATDEDANIDGSRAGIGPGGRYTVQQLLTGLLLNSGNDTASALARTLGGTPATLAAMQDTARELGALDTRPATPSGLDGPGMSSSAYDLALAFRAAVARPQVAALMLTRTAPFPGFGGKPGFLIANDNPLLGTPGTIGGKTGFTDAARHTFVGAVDRDGRRLVVVLMRGEQRPVRMVDSARTLLDWGFTVPRTAEPVGTLVEPGTTTVGAGATVPGAGSPGAGPPGAGSPSTTRRNDPADGSDPGVTLVVGALAVVAIVLAGAALALRRRRRG</sequence>
<keyword evidence="2 12" id="KW-0732">Signal</keyword>
<feature type="region of interest" description="Disordered" evidence="10">
    <location>
        <begin position="343"/>
        <end position="383"/>
    </location>
</feature>
<feature type="chain" id="PRO_5020490671" evidence="12">
    <location>
        <begin position="34"/>
        <end position="413"/>
    </location>
</feature>
<feature type="active site" description="Proton acceptor" evidence="7">
    <location>
        <position position="123"/>
    </location>
</feature>
<dbReference type="GO" id="GO:0009252">
    <property type="term" value="P:peptidoglycan biosynthetic process"/>
    <property type="evidence" value="ECO:0007669"/>
    <property type="project" value="UniProtKB-KW"/>
</dbReference>
<keyword evidence="5" id="KW-0573">Peptidoglycan synthesis</keyword>
<dbReference type="GO" id="GO:0006508">
    <property type="term" value="P:proteolysis"/>
    <property type="evidence" value="ECO:0007669"/>
    <property type="project" value="InterPro"/>
</dbReference>
<dbReference type="InterPro" id="IPR006311">
    <property type="entry name" value="TAT_signal"/>
</dbReference>
<keyword evidence="3" id="KW-0378">Hydrolase</keyword>
<dbReference type="Pfam" id="PF00768">
    <property type="entry name" value="Peptidase_S11"/>
    <property type="match status" value="1"/>
</dbReference>
<feature type="binding site" evidence="8">
    <location>
        <position position="280"/>
    </location>
    <ligand>
        <name>substrate</name>
    </ligand>
</feature>
<evidence type="ECO:0000256" key="6">
    <source>
        <dbReference type="ARBA" id="ARBA00023316"/>
    </source>
</evidence>
<feature type="active site" description="Acyl-ester intermediate" evidence="7">
    <location>
        <position position="120"/>
    </location>
</feature>
<evidence type="ECO:0000256" key="10">
    <source>
        <dbReference type="SAM" id="MobiDB-lite"/>
    </source>
</evidence>
<evidence type="ECO:0000256" key="5">
    <source>
        <dbReference type="ARBA" id="ARBA00022984"/>
    </source>
</evidence>
<feature type="compositionally biased region" description="Low complexity" evidence="10">
    <location>
        <begin position="343"/>
        <end position="357"/>
    </location>
</feature>
<dbReference type="GO" id="GO:0071555">
    <property type="term" value="P:cell wall organization"/>
    <property type="evidence" value="ECO:0007669"/>
    <property type="project" value="UniProtKB-KW"/>
</dbReference>
<feature type="active site" evidence="7">
    <location>
        <position position="175"/>
    </location>
</feature>
<dbReference type="Proteomes" id="UP000291591">
    <property type="component" value="Unassembled WGS sequence"/>
</dbReference>
<dbReference type="InterPro" id="IPR018044">
    <property type="entry name" value="Peptidase_S11"/>
</dbReference>
<evidence type="ECO:0000313" key="14">
    <source>
        <dbReference type="EMBL" id="RZT88272.1"/>
    </source>
</evidence>
<dbReference type="GO" id="GO:0009002">
    <property type="term" value="F:serine-type D-Ala-D-Ala carboxypeptidase activity"/>
    <property type="evidence" value="ECO:0007669"/>
    <property type="project" value="InterPro"/>
</dbReference>
<evidence type="ECO:0000256" key="9">
    <source>
        <dbReference type="RuleBase" id="RU004016"/>
    </source>
</evidence>
<keyword evidence="11" id="KW-0812">Transmembrane</keyword>
<dbReference type="InterPro" id="IPR001967">
    <property type="entry name" value="Peptidase_S11_N"/>
</dbReference>
<evidence type="ECO:0000256" key="8">
    <source>
        <dbReference type="PIRSR" id="PIRSR618044-2"/>
    </source>
</evidence>
<organism evidence="14 15">
    <name type="scientific">Pseudonocardia sediminis</name>
    <dbReference type="NCBI Taxonomy" id="1397368"/>
    <lineage>
        <taxon>Bacteria</taxon>
        <taxon>Bacillati</taxon>
        <taxon>Actinomycetota</taxon>
        <taxon>Actinomycetes</taxon>
        <taxon>Pseudonocardiales</taxon>
        <taxon>Pseudonocardiaceae</taxon>
        <taxon>Pseudonocardia</taxon>
    </lineage>
</organism>
<dbReference type="Gene3D" id="3.40.710.10">
    <property type="entry name" value="DD-peptidase/beta-lactamase superfamily"/>
    <property type="match status" value="1"/>
</dbReference>
<dbReference type="PROSITE" id="PS51318">
    <property type="entry name" value="TAT"/>
    <property type="match status" value="1"/>
</dbReference>
<dbReference type="PANTHER" id="PTHR21581:SF33">
    <property type="entry name" value="D-ALANYL-D-ALANINE CARBOXYPEPTIDASE DACB"/>
    <property type="match status" value="1"/>
</dbReference>
<dbReference type="PANTHER" id="PTHR21581">
    <property type="entry name" value="D-ALANYL-D-ALANINE CARBOXYPEPTIDASE"/>
    <property type="match status" value="1"/>
</dbReference>
<keyword evidence="15" id="KW-1185">Reference proteome</keyword>
<evidence type="ECO:0000256" key="12">
    <source>
        <dbReference type="SAM" id="SignalP"/>
    </source>
</evidence>
<protein>
    <submittedName>
        <fullName evidence="14">D-alanyl-D-alanine carboxypeptidase (Penicillin-binding protein 5/6)</fullName>
    </submittedName>
</protein>
<comment type="caution">
    <text evidence="14">The sequence shown here is derived from an EMBL/GenBank/DDBJ whole genome shotgun (WGS) entry which is preliminary data.</text>
</comment>
<evidence type="ECO:0000256" key="11">
    <source>
        <dbReference type="SAM" id="Phobius"/>
    </source>
</evidence>